<reference evidence="2" key="1">
    <citation type="journal article" date="2015" name="J. Biotechnol.">
        <title>Complete genome sequence of Streptomyces ambofaciens ATCC 23877, the spiramycin producer.</title>
        <authorList>
            <person name="Thibessard A."/>
            <person name="Haas D."/>
            <person name="Gerbaud C."/>
            <person name="Aigle B."/>
            <person name="Lautru S."/>
            <person name="Pernodet J.L."/>
            <person name="Leblond P."/>
        </authorList>
    </citation>
    <scope>NUCLEOTIDE SEQUENCE [LARGE SCALE GENOMIC DNA]</scope>
    <source>
        <strain evidence="2">ATCC 23877 / 3486 / DSM 40053 / JCM 4204 / NBRC 12836 / NRRL B-2516</strain>
    </source>
</reference>
<accession>A0A0K2APC1</accession>
<organism evidence="1 2">
    <name type="scientific">Streptomyces ambofaciens (strain ATCC 23877 / 3486 / DSM 40053 / JCM 4204 / NBRC 12836 / NRRL B-2516)</name>
    <dbReference type="NCBI Taxonomy" id="278992"/>
    <lineage>
        <taxon>Bacteria</taxon>
        <taxon>Bacillati</taxon>
        <taxon>Actinomycetota</taxon>
        <taxon>Actinomycetes</taxon>
        <taxon>Kitasatosporales</taxon>
        <taxon>Streptomycetaceae</taxon>
        <taxon>Streptomyces</taxon>
    </lineage>
</organism>
<evidence type="ECO:0000313" key="1">
    <source>
        <dbReference type="EMBL" id="AKZ54687.1"/>
    </source>
</evidence>
<proteinExistence type="predicted"/>
<dbReference type="AlphaFoldDB" id="A0A0K2APC1"/>
<name>A0A0K2APC1_STRA7</name>
<protein>
    <submittedName>
        <fullName evidence="1">Uncharacterized protein</fullName>
    </submittedName>
</protein>
<dbReference type="EMBL" id="CP012382">
    <property type="protein sequence ID" value="AKZ54687.1"/>
    <property type="molecule type" value="Genomic_DNA"/>
</dbReference>
<gene>
    <name evidence="1" type="ORF">SAM23877_1638</name>
</gene>
<dbReference type="KEGG" id="samb:SAM23877_1638"/>
<sequence length="28" mass="3250">MPVRPSQVRTDGYRCLIRRNVTEFAGKV</sequence>
<dbReference type="Proteomes" id="UP000061018">
    <property type="component" value="Chromosome"/>
</dbReference>
<evidence type="ECO:0000313" key="2">
    <source>
        <dbReference type="Proteomes" id="UP000061018"/>
    </source>
</evidence>